<reference evidence="10 11" key="1">
    <citation type="submission" date="2021-03" db="EMBL/GenBank/DDBJ databases">
        <title>Enterococcal diversity collection.</title>
        <authorList>
            <person name="Gilmore M.S."/>
            <person name="Schwartzman J."/>
            <person name="Van Tyne D."/>
            <person name="Martin M."/>
            <person name="Earl A.M."/>
            <person name="Manson A.L."/>
            <person name="Straub T."/>
            <person name="Salamzade R."/>
            <person name="Saavedra J."/>
            <person name="Lebreton F."/>
            <person name="Prichula J."/>
            <person name="Schaufler K."/>
            <person name="Gaca A."/>
            <person name="Sgardioli B."/>
            <person name="Wagenaar J."/>
            <person name="Strong T."/>
        </authorList>
    </citation>
    <scope>NUCLEOTIDE SEQUENCE [LARGE SCALE GENOMIC DNA]</scope>
    <source>
        <strain evidence="10 11">MSG2901</strain>
    </source>
</reference>
<evidence type="ECO:0000313" key="10">
    <source>
        <dbReference type="EMBL" id="MBO0482697.1"/>
    </source>
</evidence>
<dbReference type="InterPro" id="IPR026466">
    <property type="entry name" value="Fim_isopep_form_D2_dom"/>
</dbReference>
<dbReference type="InterPro" id="IPR019931">
    <property type="entry name" value="LPXTG_anchor"/>
</dbReference>
<accession>A0ABS3I3D5</accession>
<dbReference type="InterPro" id="IPR013783">
    <property type="entry name" value="Ig-like_fold"/>
</dbReference>
<keyword evidence="1" id="KW-0134">Cell wall</keyword>
<keyword evidence="2" id="KW-0964">Secreted</keyword>
<dbReference type="Gene3D" id="2.60.40.10">
    <property type="entry name" value="Immunoglobulins"/>
    <property type="match status" value="2"/>
</dbReference>
<dbReference type="InterPro" id="IPR032364">
    <property type="entry name" value="GramPos_pilinD1_N"/>
</dbReference>
<keyword evidence="5" id="KW-0472">Membrane</keyword>
<feature type="domain" description="SpaA-like prealbumin fold" evidence="9">
    <location>
        <begin position="386"/>
        <end position="484"/>
    </location>
</feature>
<feature type="transmembrane region" description="Helical" evidence="5">
    <location>
        <begin position="523"/>
        <end position="542"/>
    </location>
</feature>
<evidence type="ECO:0000313" key="11">
    <source>
        <dbReference type="Proteomes" id="UP000664832"/>
    </source>
</evidence>
<evidence type="ECO:0000256" key="1">
    <source>
        <dbReference type="ARBA" id="ARBA00022512"/>
    </source>
</evidence>
<keyword evidence="3 6" id="KW-0732">Signal</keyword>
<name>A0ABS3I3D5_9ENTE</name>
<evidence type="ECO:0000256" key="2">
    <source>
        <dbReference type="ARBA" id="ARBA00022525"/>
    </source>
</evidence>
<dbReference type="NCBIfam" id="TIGR01167">
    <property type="entry name" value="LPXTG_anchor"/>
    <property type="match status" value="1"/>
</dbReference>
<feature type="signal peptide" evidence="6">
    <location>
        <begin position="1"/>
        <end position="27"/>
    </location>
</feature>
<evidence type="ECO:0000256" key="6">
    <source>
        <dbReference type="SAM" id="SignalP"/>
    </source>
</evidence>
<keyword evidence="5" id="KW-0812">Transmembrane</keyword>
<feature type="domain" description="Gram-positive pilin subunit D1 N-terminal" evidence="8">
    <location>
        <begin position="35"/>
        <end position="205"/>
    </location>
</feature>
<dbReference type="NCBIfam" id="NF033902">
    <property type="entry name" value="iso_D2_wall_anc"/>
    <property type="match status" value="1"/>
</dbReference>
<evidence type="ECO:0000259" key="9">
    <source>
        <dbReference type="Pfam" id="PF17802"/>
    </source>
</evidence>
<evidence type="ECO:0000259" key="8">
    <source>
        <dbReference type="Pfam" id="PF16555"/>
    </source>
</evidence>
<dbReference type="InterPro" id="IPR048052">
    <property type="entry name" value="FM1-like"/>
</dbReference>
<evidence type="ECO:0000259" key="7">
    <source>
        <dbReference type="Pfam" id="PF00746"/>
    </source>
</evidence>
<feature type="domain" description="Gram-positive cocci surface proteins LPxTG" evidence="7">
    <location>
        <begin position="509"/>
        <end position="544"/>
    </location>
</feature>
<evidence type="ECO:0000256" key="5">
    <source>
        <dbReference type="SAM" id="Phobius"/>
    </source>
</evidence>
<organism evidence="10 11">
    <name type="scientific">Candidatus Enterococcus courvalinii</name>
    <dbReference type="NCBI Taxonomy" id="2815329"/>
    <lineage>
        <taxon>Bacteria</taxon>
        <taxon>Bacillati</taxon>
        <taxon>Bacillota</taxon>
        <taxon>Bacilli</taxon>
        <taxon>Lactobacillales</taxon>
        <taxon>Enterococcaceae</taxon>
        <taxon>Enterococcus</taxon>
    </lineage>
</organism>
<dbReference type="Pfam" id="PF00746">
    <property type="entry name" value="Gram_pos_anchor"/>
    <property type="match status" value="1"/>
</dbReference>
<keyword evidence="5" id="KW-1133">Transmembrane helix</keyword>
<feature type="chain" id="PRO_5047132578" evidence="6">
    <location>
        <begin position="28"/>
        <end position="551"/>
    </location>
</feature>
<evidence type="ECO:0000256" key="4">
    <source>
        <dbReference type="ARBA" id="ARBA00023088"/>
    </source>
</evidence>
<dbReference type="Pfam" id="PF16555">
    <property type="entry name" value="GramPos_pilinD1"/>
    <property type="match status" value="1"/>
</dbReference>
<sequence>MKKILKALTIVGMLTPLFQGFSTTVDAAEVATKPEEVTITLHKRSFSSMPSDILNNGLVNSNFGGDPLPGVDFSLFDVTDVYYALLKDNPTTPEADDGMASQEAIKLIQDEYTATWFQNYNLVAEKTVTTNGTGEAVFDQLKVTEAANEKRDKAYLFLETYSPADIAKVAAPMVVLMPVMMPDTNNPGQWLDTYNDDIHLYPKNETQESSKAMNIDPAELRKVTLSDGTEISYADLEKGYLINYTITAPIPYFIDSVNNGKPVINNFTIEDKPTAGLTYFNQGLVVTAGTTELTLNEDYTLEEVDNGFKLTILTEKDGTANTTTLAKLAAARGGQLTVNYAMKLTATITPDDLQDNTAKIAIGRGDAYDYSEDVTPPEKVATGGRQFEKYDASSKAKLAGAEFELWDAAKEKYAVFYKDGTALSSYQNDADRVEWVDDQTGATKFVSLADTGKFEVQGLEYGTYYMKEVKAADGYALPTGDAAFTAFTVELGSYSGFETIGQPTDVEVPNTKKGALPSTGGNGIYLFLLIGSFLMLAAYSGYRKLKKPTEI</sequence>
<dbReference type="Pfam" id="PF17802">
    <property type="entry name" value="SpaA"/>
    <property type="match status" value="1"/>
</dbReference>
<comment type="caution">
    <text evidence="10">The sequence shown here is derived from an EMBL/GenBank/DDBJ whole genome shotgun (WGS) entry which is preliminary data.</text>
</comment>
<dbReference type="Gene3D" id="2.60.40.740">
    <property type="match status" value="1"/>
</dbReference>
<dbReference type="InterPro" id="IPR041033">
    <property type="entry name" value="SpaA_PFL_dom_1"/>
</dbReference>
<evidence type="ECO:0000256" key="3">
    <source>
        <dbReference type="ARBA" id="ARBA00022729"/>
    </source>
</evidence>
<dbReference type="NCBIfam" id="TIGR04226">
    <property type="entry name" value="RrgB_K2N_iso_D2"/>
    <property type="match status" value="1"/>
</dbReference>
<dbReference type="RefSeq" id="WP_206899390.1">
    <property type="nucleotide sequence ID" value="NZ_JAFLWI010000016.1"/>
</dbReference>
<dbReference type="EMBL" id="JAFLWI010000016">
    <property type="protein sequence ID" value="MBO0482697.1"/>
    <property type="molecule type" value="Genomic_DNA"/>
</dbReference>
<gene>
    <name evidence="10" type="ORF">JZO71_10210</name>
</gene>
<keyword evidence="4" id="KW-0572">Peptidoglycan-anchor</keyword>
<dbReference type="Proteomes" id="UP000664832">
    <property type="component" value="Unassembled WGS sequence"/>
</dbReference>
<keyword evidence="11" id="KW-1185">Reference proteome</keyword>
<proteinExistence type="predicted"/>
<protein>
    <submittedName>
        <fullName evidence="10">SpaH/EbpB family LPXTG-anchored major pilin</fullName>
    </submittedName>
</protein>